<evidence type="ECO:0000313" key="4">
    <source>
        <dbReference type="EMBL" id="ANS75553.1"/>
    </source>
</evidence>
<feature type="domain" description="GerMN" evidence="3">
    <location>
        <begin position="340"/>
        <end position="426"/>
    </location>
</feature>
<dbReference type="EMBL" id="CP014167">
    <property type="protein sequence ID" value="ANS75553.1"/>
    <property type="molecule type" value="Genomic_DNA"/>
</dbReference>
<feature type="compositionally biased region" description="Low complexity" evidence="1">
    <location>
        <begin position="132"/>
        <end position="145"/>
    </location>
</feature>
<dbReference type="Pfam" id="PF10646">
    <property type="entry name" value="Germane"/>
    <property type="match status" value="2"/>
</dbReference>
<protein>
    <recommendedName>
        <fullName evidence="3">GerMN domain-containing protein</fullName>
    </recommendedName>
</protein>
<dbReference type="RefSeq" id="WP_068697322.1">
    <property type="nucleotide sequence ID" value="NZ_CP014167.1"/>
</dbReference>
<organism evidence="4 5">
    <name type="scientific">Paenibacillus yonginensis</name>
    <dbReference type="NCBI Taxonomy" id="1462996"/>
    <lineage>
        <taxon>Bacteria</taxon>
        <taxon>Bacillati</taxon>
        <taxon>Bacillota</taxon>
        <taxon>Bacilli</taxon>
        <taxon>Bacillales</taxon>
        <taxon>Paenibacillaceae</taxon>
        <taxon>Paenibacillus</taxon>
    </lineage>
</organism>
<name>A0A1B1N2B5_9BACL</name>
<evidence type="ECO:0000313" key="5">
    <source>
        <dbReference type="Proteomes" id="UP000092573"/>
    </source>
</evidence>
<feature type="compositionally biased region" description="Low complexity" evidence="1">
    <location>
        <begin position="97"/>
        <end position="113"/>
    </location>
</feature>
<feature type="domain" description="GerMN" evidence="3">
    <location>
        <begin position="188"/>
        <end position="279"/>
    </location>
</feature>
<dbReference type="KEGG" id="pyg:AWM70_13885"/>
<evidence type="ECO:0000256" key="2">
    <source>
        <dbReference type="SAM" id="SignalP"/>
    </source>
</evidence>
<feature type="chain" id="PRO_5039573448" description="GerMN domain-containing protein" evidence="2">
    <location>
        <begin position="29"/>
        <end position="446"/>
    </location>
</feature>
<feature type="region of interest" description="Disordered" evidence="1">
    <location>
        <begin position="81"/>
        <end position="181"/>
    </location>
</feature>
<gene>
    <name evidence="4" type="ORF">AWM70_13885</name>
</gene>
<evidence type="ECO:0000256" key="1">
    <source>
        <dbReference type="SAM" id="MobiDB-lite"/>
    </source>
</evidence>
<accession>A0A1B1N2B5</accession>
<keyword evidence="2" id="KW-0732">Signal</keyword>
<dbReference type="SMART" id="SM00909">
    <property type="entry name" value="Germane"/>
    <property type="match status" value="2"/>
</dbReference>
<reference evidence="4 5" key="1">
    <citation type="submission" date="2016-01" db="EMBL/GenBank/DDBJ databases">
        <title>Complete Genome Sequence of Paenibacillus yonginensis DCY84, a novel Plant Growth-Promoting Bacteria with Elicitation of Induced Systemic Resistance.</title>
        <authorList>
            <person name="Kim Y.J."/>
            <person name="Yang D.C."/>
            <person name="Sukweenadhi J."/>
        </authorList>
    </citation>
    <scope>NUCLEOTIDE SEQUENCE [LARGE SCALE GENOMIC DNA]</scope>
    <source>
        <strain evidence="4 5">DCY84</strain>
    </source>
</reference>
<keyword evidence="5" id="KW-1185">Reference proteome</keyword>
<feature type="compositionally biased region" description="Polar residues" evidence="1">
    <location>
        <begin position="119"/>
        <end position="131"/>
    </location>
</feature>
<dbReference type="AlphaFoldDB" id="A0A1B1N2B5"/>
<dbReference type="Proteomes" id="UP000092573">
    <property type="component" value="Chromosome"/>
</dbReference>
<dbReference type="PROSITE" id="PS51257">
    <property type="entry name" value="PROKAR_LIPOPROTEIN"/>
    <property type="match status" value="1"/>
</dbReference>
<sequence length="446" mass="46614">MKRMKHWKKTAAASAVTLPLLLSGCSLIGAGPSANIDAPPANVETQMLSGITPTAAEVQHDPATLTTVYLDNGQGLLAPVSLPIDGDKGTADNAKNTGGSASEGSGAQQTSAADPLADESSSGDASSLTTQADQSQDPPAAADDSASAEDSADEAGQQADETSAEVQDSSNQVSSDASNADVSNDKLVKSLETLVKNGPYQSQLPLGFSGVLPEGTEVKSVTLKADQKLAVVEFSKGFENYDKADERKILESVTWTLTEQPGVDSVEVWVDGQRLNEMPVDHTPISYPLSRAVGINLELTGGTSVSQTTPVTVYFTATSEDGSSYFVPVTRFVPNSDDPLKAALGQLINGPQQGDGLEQVLTETASLKSVESKDGVVSVAMNDDMFESGERIPAQMLEAVVLTVTENAKGSKVNITFNDSKNVVDTENKTYSSPVARPEKINDLSV</sequence>
<dbReference type="InterPro" id="IPR019606">
    <property type="entry name" value="GerMN"/>
</dbReference>
<proteinExistence type="predicted"/>
<evidence type="ECO:0000259" key="3">
    <source>
        <dbReference type="SMART" id="SM00909"/>
    </source>
</evidence>
<dbReference type="STRING" id="1462996.AWM70_13885"/>
<feature type="signal peptide" evidence="2">
    <location>
        <begin position="1"/>
        <end position="28"/>
    </location>
</feature>
<feature type="compositionally biased region" description="Polar residues" evidence="1">
    <location>
        <begin position="159"/>
        <end position="172"/>
    </location>
</feature>